<dbReference type="SUPFAM" id="SSF50978">
    <property type="entry name" value="WD40 repeat-like"/>
    <property type="match status" value="1"/>
</dbReference>
<accession>A0A2V3IVJ1</accession>
<sequence length="462" mass="52787">MCSLNGPRSVSSFCWSVDGKSVAVGCRDGHVTLWDLNSKEVKKEFDIGHGNRIINLVWSGDGVIATYAAKKGMSIWDVPFREGKVPREIFQSQNVWWHMKWSPDGRYLAVATTDTHRRRISGKVTVLEMHKASGAQEVSVFNCWKPIVCLNWSHNGKRLVFGDMSRIVWMAQPLSADGKQAIQGTEEEKQDVVRLPGQEERQKTNEDIEDIEAIKRYECDRHLLGDGELLADVFSDRVSVWNIQSREPVLSLRSETELRRVVTEELSKSQLSRHGNAALSKDGSKFAARTRRILSVCNTHEKEWWHSEDRYLFKTLSLSDDGRFLCGLSNSTFSIEVLEFDGLEGEDVASSLPLRREVHKLCFDKQNDVLIEYVMRESDLADDSVEQFSVWRWRSQSADELALPLNKRRACLVGGRKFFDEKGRCLATFEEEFEQWGFSEESGALTMLTDDGRLVRCFLETT</sequence>
<dbReference type="AlphaFoldDB" id="A0A2V3IVJ1"/>
<evidence type="ECO:0000313" key="6">
    <source>
        <dbReference type="Proteomes" id="UP000247409"/>
    </source>
</evidence>
<reference evidence="5 6" key="1">
    <citation type="journal article" date="2018" name="Mol. Biol. Evol.">
        <title>Analysis of the draft genome of the red seaweed Gracilariopsis chorda provides insights into genome size evolution in Rhodophyta.</title>
        <authorList>
            <person name="Lee J."/>
            <person name="Yang E.C."/>
            <person name="Graf L."/>
            <person name="Yang J.H."/>
            <person name="Qiu H."/>
            <person name="Zel Zion U."/>
            <person name="Chan C.X."/>
            <person name="Stephens T.G."/>
            <person name="Weber A.P.M."/>
            <person name="Boo G.H."/>
            <person name="Boo S.M."/>
            <person name="Kim K.M."/>
            <person name="Shin Y."/>
            <person name="Jung M."/>
            <person name="Lee S.J."/>
            <person name="Yim H.S."/>
            <person name="Lee J.H."/>
            <person name="Bhattacharya D."/>
            <person name="Yoon H.S."/>
        </authorList>
    </citation>
    <scope>NUCLEOTIDE SEQUENCE [LARGE SCALE GENOMIC DNA]</scope>
    <source>
        <strain evidence="5 6">SKKU-2015</strain>
        <tissue evidence="5">Whole body</tissue>
    </source>
</reference>
<dbReference type="Proteomes" id="UP000247409">
    <property type="component" value="Unassembled WGS sequence"/>
</dbReference>
<keyword evidence="6" id="KW-1185">Reference proteome</keyword>
<evidence type="ECO:0000259" key="4">
    <source>
        <dbReference type="Pfam" id="PF12894"/>
    </source>
</evidence>
<protein>
    <submittedName>
        <fullName evidence="5">General transcriptional corepressor tupA</fullName>
    </submittedName>
</protein>
<dbReference type="Gene3D" id="2.130.10.10">
    <property type="entry name" value="YVTN repeat-like/Quinoprotein amine dehydrogenase"/>
    <property type="match status" value="1"/>
</dbReference>
<keyword evidence="1 3" id="KW-0853">WD repeat</keyword>
<keyword evidence="2" id="KW-0677">Repeat</keyword>
<dbReference type="OrthoDB" id="10263272at2759"/>
<dbReference type="PROSITE" id="PS50082">
    <property type="entry name" value="WD_REPEATS_2"/>
    <property type="match status" value="1"/>
</dbReference>
<proteinExistence type="predicted"/>
<evidence type="ECO:0000256" key="2">
    <source>
        <dbReference type="ARBA" id="ARBA00022737"/>
    </source>
</evidence>
<dbReference type="STRING" id="448386.A0A2V3IVJ1"/>
<dbReference type="InterPro" id="IPR024977">
    <property type="entry name" value="Apc4-like_WD40_dom"/>
</dbReference>
<comment type="caution">
    <text evidence="5">The sequence shown here is derived from an EMBL/GenBank/DDBJ whole genome shotgun (WGS) entry which is preliminary data.</text>
</comment>
<organism evidence="5 6">
    <name type="scientific">Gracilariopsis chorda</name>
    <dbReference type="NCBI Taxonomy" id="448386"/>
    <lineage>
        <taxon>Eukaryota</taxon>
        <taxon>Rhodophyta</taxon>
        <taxon>Florideophyceae</taxon>
        <taxon>Rhodymeniophycidae</taxon>
        <taxon>Gracilariales</taxon>
        <taxon>Gracilariaceae</taxon>
        <taxon>Gracilariopsis</taxon>
    </lineage>
</organism>
<evidence type="ECO:0000256" key="3">
    <source>
        <dbReference type="PROSITE-ProRule" id="PRU00221"/>
    </source>
</evidence>
<dbReference type="PANTHER" id="PTHR19848">
    <property type="entry name" value="WD40 REPEAT PROTEIN"/>
    <property type="match status" value="1"/>
</dbReference>
<gene>
    <name evidence="5" type="ORF">BWQ96_04495</name>
</gene>
<dbReference type="InterPro" id="IPR001680">
    <property type="entry name" value="WD40_rpt"/>
</dbReference>
<dbReference type="PANTHER" id="PTHR19848:SF8">
    <property type="entry name" value="F-BOX AND WD REPEAT DOMAIN CONTAINING 7"/>
    <property type="match status" value="1"/>
</dbReference>
<name>A0A2V3IVJ1_9FLOR</name>
<dbReference type="InterPro" id="IPR036322">
    <property type="entry name" value="WD40_repeat_dom_sf"/>
</dbReference>
<evidence type="ECO:0000313" key="5">
    <source>
        <dbReference type="EMBL" id="PXF45727.1"/>
    </source>
</evidence>
<evidence type="ECO:0000256" key="1">
    <source>
        <dbReference type="ARBA" id="ARBA00022574"/>
    </source>
</evidence>
<dbReference type="EMBL" id="NBIV01000054">
    <property type="protein sequence ID" value="PXF45727.1"/>
    <property type="molecule type" value="Genomic_DNA"/>
</dbReference>
<dbReference type="Pfam" id="PF12894">
    <property type="entry name" value="ANAPC4_WD40"/>
    <property type="match status" value="1"/>
</dbReference>
<feature type="domain" description="Anaphase-promoting complex subunit 4-like WD40" evidence="4">
    <location>
        <begin position="8"/>
        <end position="59"/>
    </location>
</feature>
<dbReference type="SMART" id="SM00320">
    <property type="entry name" value="WD40"/>
    <property type="match status" value="4"/>
</dbReference>
<dbReference type="InterPro" id="IPR015943">
    <property type="entry name" value="WD40/YVTN_repeat-like_dom_sf"/>
</dbReference>
<feature type="repeat" description="WD" evidence="3">
    <location>
        <begin position="10"/>
        <end position="44"/>
    </location>
</feature>